<keyword evidence="1" id="KW-0808">Transferase</keyword>
<gene>
    <name evidence="3" type="ORF">BU204_24365</name>
</gene>
<sequence length="855" mass="93770">MTDFIHEIFAEWRDRWRYPSAVALLADPSRTPSNAELADAVAIDLGAPPATRNDSVRVLIDAGEFGAVSAIVPAGELTDELRARLDEARTTALRELDRRHDELLARGRRARHARLVERSRLTLEAELHPARVARELDEWEEGIEQAEQELAEELERQLVERGAKTHPAWAEAVRACLAVREFPTAAGMIDVGPDAEAFGGPIGVPPGQERWPWRGRTVAEVLAWYTDGAAEPPPEFIDRWRPAGSDTAGWQLLHALGALLAGPMDAAVVQSFAEALDTVLGVEGTRHAVAADGDGFRTVLYGVHDRRLVRLGVPDSLAVWTSANGGSPGAREAATAWLDLTSFHVTAPPPSGVARLTADVLFRLLAPTPGGQPMSVASRRINLLRAVYPQLPMRYVFPEHGGRLNEGSNHELRDDVAWLLDLLGVQARMGVVDAICYDTAGYPPAVSAAFDGLLPHAVARPTELTVDDLAAWRHDPTVQAAFRERVHDALREDPEITVVTLVAVWIYEDNSDTWFGKAEIDEWLVDFFDDDQVEPARSVLSDVGVLLERAVSAGLLRRNQDRYSFRTPGLVSVLNDDVHGRVVEALDRVRQRHRLVMTQVDLRLRDDMLTSTLHSIKNELFALRSRLGSLAAMATRPASEEDARGLLANIAAQLTDAGTGVAVLEQRCQSLLRKMTSAILDPESFDVNELARELKRYFEWQNPGEIAVRVDASGEPLVLFARKILVRLALENLMMNALQAQASVDAPKRAIVLHLHRSEGELPGTAIAYVVIDIEDAGPGLPPRVAKSFSAGELVPAREGEVSRGIDFTRGHVTSSGGTFDYLGRSEELGGAHFRIRLPLHTPSDPPQEPVRPED</sequence>
<dbReference type="SUPFAM" id="SSF55874">
    <property type="entry name" value="ATPase domain of HSP90 chaperone/DNA topoisomerase II/histidine kinase"/>
    <property type="match status" value="1"/>
</dbReference>
<dbReference type="GO" id="GO:0016301">
    <property type="term" value="F:kinase activity"/>
    <property type="evidence" value="ECO:0007669"/>
    <property type="project" value="UniProtKB-KW"/>
</dbReference>
<dbReference type="PROSITE" id="PS50109">
    <property type="entry name" value="HIS_KIN"/>
    <property type="match status" value="1"/>
</dbReference>
<evidence type="ECO:0000259" key="2">
    <source>
        <dbReference type="PROSITE" id="PS50109"/>
    </source>
</evidence>
<evidence type="ECO:0000313" key="4">
    <source>
        <dbReference type="Proteomes" id="UP000185596"/>
    </source>
</evidence>
<dbReference type="InterPro" id="IPR003594">
    <property type="entry name" value="HATPase_dom"/>
</dbReference>
<proteinExistence type="predicted"/>
<dbReference type="OrthoDB" id="3948147at2"/>
<evidence type="ECO:0000256" key="1">
    <source>
        <dbReference type="ARBA" id="ARBA00022777"/>
    </source>
</evidence>
<dbReference type="AlphaFoldDB" id="A0A1Q8CKI8"/>
<keyword evidence="1" id="KW-0418">Kinase</keyword>
<comment type="caution">
    <text evidence="3">The sequence shown here is derived from an EMBL/GenBank/DDBJ whole genome shotgun (WGS) entry which is preliminary data.</text>
</comment>
<dbReference type="InterPro" id="IPR036890">
    <property type="entry name" value="HATPase_C_sf"/>
</dbReference>
<dbReference type="RefSeq" id="WP_075128074.1">
    <property type="nucleotide sequence ID" value="NZ_MSIE01000047.1"/>
</dbReference>
<dbReference type="Gene3D" id="3.30.565.10">
    <property type="entry name" value="Histidine kinase-like ATPase, C-terminal domain"/>
    <property type="match status" value="1"/>
</dbReference>
<reference evidence="3 4" key="1">
    <citation type="submission" date="2016-12" db="EMBL/GenBank/DDBJ databases">
        <title>The draft genome sequence of Actinophytocola sp. 11-183.</title>
        <authorList>
            <person name="Wang W."/>
            <person name="Yuan L."/>
        </authorList>
    </citation>
    <scope>NUCLEOTIDE SEQUENCE [LARGE SCALE GENOMIC DNA]</scope>
    <source>
        <strain evidence="3 4">11-183</strain>
    </source>
</reference>
<dbReference type="EMBL" id="MSIE01000047">
    <property type="protein sequence ID" value="OLF14880.1"/>
    <property type="molecule type" value="Genomic_DNA"/>
</dbReference>
<dbReference type="STRING" id="1912961.BU204_24365"/>
<accession>A0A1Q8CKI8</accession>
<dbReference type="Pfam" id="PF02518">
    <property type="entry name" value="HATPase_c"/>
    <property type="match status" value="1"/>
</dbReference>
<organism evidence="3 4">
    <name type="scientific">Actinophytocola xanthii</name>
    <dbReference type="NCBI Taxonomy" id="1912961"/>
    <lineage>
        <taxon>Bacteria</taxon>
        <taxon>Bacillati</taxon>
        <taxon>Actinomycetota</taxon>
        <taxon>Actinomycetes</taxon>
        <taxon>Pseudonocardiales</taxon>
        <taxon>Pseudonocardiaceae</taxon>
    </lineage>
</organism>
<dbReference type="Proteomes" id="UP000185596">
    <property type="component" value="Unassembled WGS sequence"/>
</dbReference>
<evidence type="ECO:0000313" key="3">
    <source>
        <dbReference type="EMBL" id="OLF14880.1"/>
    </source>
</evidence>
<dbReference type="InterPro" id="IPR005467">
    <property type="entry name" value="His_kinase_dom"/>
</dbReference>
<keyword evidence="4" id="KW-1185">Reference proteome</keyword>
<feature type="domain" description="Histidine kinase" evidence="2">
    <location>
        <begin position="611"/>
        <end position="842"/>
    </location>
</feature>
<protein>
    <recommendedName>
        <fullName evidence="2">Histidine kinase domain-containing protein</fullName>
    </recommendedName>
</protein>
<name>A0A1Q8CKI8_9PSEU</name>